<name>B8CRR8_SHEPW</name>
<dbReference type="RefSeq" id="WP_020913425.1">
    <property type="nucleotide sequence ID" value="NC_011566.1"/>
</dbReference>
<dbReference type="EMBL" id="CP000472">
    <property type="protein sequence ID" value="ACJ30076.1"/>
    <property type="molecule type" value="Genomic_DNA"/>
</dbReference>
<evidence type="ECO:0000313" key="2">
    <source>
        <dbReference type="Proteomes" id="UP000000753"/>
    </source>
</evidence>
<gene>
    <name evidence="1" type="ordered locus">swp_3374</name>
</gene>
<evidence type="ECO:0008006" key="3">
    <source>
        <dbReference type="Google" id="ProtNLM"/>
    </source>
</evidence>
<dbReference type="InterPro" id="IPR025361">
    <property type="entry name" value="DUF4265"/>
</dbReference>
<dbReference type="AlphaFoldDB" id="B8CRR8"/>
<dbReference type="eggNOG" id="ENOG5032VV5">
    <property type="taxonomic scope" value="Bacteria"/>
</dbReference>
<accession>B8CRR8</accession>
<dbReference type="Proteomes" id="UP000000753">
    <property type="component" value="Chromosome"/>
</dbReference>
<keyword evidence="2" id="KW-1185">Reference proteome</keyword>
<organism evidence="1 2">
    <name type="scientific">Shewanella piezotolerans (strain WP3 / JCM 13877)</name>
    <dbReference type="NCBI Taxonomy" id="225849"/>
    <lineage>
        <taxon>Bacteria</taxon>
        <taxon>Pseudomonadati</taxon>
        <taxon>Pseudomonadota</taxon>
        <taxon>Gammaproteobacteria</taxon>
        <taxon>Alteromonadales</taxon>
        <taxon>Shewanellaceae</taxon>
        <taxon>Shewanella</taxon>
    </lineage>
</organism>
<proteinExistence type="predicted"/>
<reference evidence="1 2" key="1">
    <citation type="journal article" date="2008" name="PLoS ONE">
        <title>Environmental adaptation: genomic analysis of the piezotolerant and psychrotolerant deep-sea iron reducing bacterium Shewanella piezotolerans WP3.</title>
        <authorList>
            <person name="Wang F."/>
            <person name="Wang J."/>
            <person name="Jian H."/>
            <person name="Zhang B."/>
            <person name="Li S."/>
            <person name="Wang F."/>
            <person name="Zeng X."/>
            <person name="Gao L."/>
            <person name="Bartlett D.H."/>
            <person name="Yu J."/>
            <person name="Hu S."/>
            <person name="Xiao X."/>
        </authorList>
    </citation>
    <scope>NUCLEOTIDE SEQUENCE [LARGE SCALE GENOMIC DNA]</scope>
    <source>
        <strain evidence="2">WP3 / JCM 13877</strain>
    </source>
</reference>
<dbReference type="HOGENOM" id="CLU_117657_1_1_6"/>
<protein>
    <recommendedName>
        <fullName evidence="3">DUF4265 domain-containing protein</fullName>
    </recommendedName>
</protein>
<sequence length="149" mass="16504">MSELVKIRIELPPENILNASSETLWAKPLGKGLFKLQNSPFGAYGYSFEDVVIADDNEVPTVLGVHENSGHSTYRILLKDGILNTDEFSQAWGELESIGCTYEGSQSKLLAIDVPADTDIFHAYKLLEAGEEAELWEFEEAKCAHNIEA</sequence>
<dbReference type="STRING" id="225849.swp_3374"/>
<evidence type="ECO:0000313" key="1">
    <source>
        <dbReference type="EMBL" id="ACJ30076.1"/>
    </source>
</evidence>
<dbReference type="Pfam" id="PF14085">
    <property type="entry name" value="DUF4265"/>
    <property type="match status" value="1"/>
</dbReference>
<dbReference type="KEGG" id="swp:swp_3374"/>